<dbReference type="PRINTS" id="PR00328">
    <property type="entry name" value="SAR1GTPBP"/>
</dbReference>
<evidence type="ECO:0000313" key="5">
    <source>
        <dbReference type="RefSeq" id="XP_002735021.1"/>
    </source>
</evidence>
<feature type="compositionally biased region" description="Basic and acidic residues" evidence="3">
    <location>
        <begin position="263"/>
        <end position="278"/>
    </location>
</feature>
<dbReference type="InterPro" id="IPR051995">
    <property type="entry name" value="Ciliary_GTPase"/>
</dbReference>
<proteinExistence type="predicted"/>
<feature type="region of interest" description="Disordered" evidence="3">
    <location>
        <begin position="447"/>
        <end position="566"/>
    </location>
</feature>
<dbReference type="PANTHER" id="PTHR46090:SF2">
    <property type="entry name" value="ADP-RIBOSYLATION FACTOR-LIKE PROTEIN 13B"/>
    <property type="match status" value="1"/>
</dbReference>
<feature type="compositionally biased region" description="Basic and acidic residues" evidence="3">
    <location>
        <begin position="229"/>
        <end position="245"/>
    </location>
</feature>
<keyword evidence="2" id="KW-0342">GTP-binding</keyword>
<dbReference type="RefSeq" id="XP_002735021.1">
    <property type="nucleotide sequence ID" value="XM_002734975.2"/>
</dbReference>
<dbReference type="InterPro" id="IPR027417">
    <property type="entry name" value="P-loop_NTPase"/>
</dbReference>
<dbReference type="Gene3D" id="3.40.50.300">
    <property type="entry name" value="P-loop containing nucleotide triphosphate hydrolases"/>
    <property type="match status" value="1"/>
</dbReference>
<evidence type="ECO:0000256" key="1">
    <source>
        <dbReference type="ARBA" id="ARBA00022741"/>
    </source>
</evidence>
<keyword evidence="1" id="KW-0547">Nucleotide-binding</keyword>
<dbReference type="Proteomes" id="UP000694865">
    <property type="component" value="Unplaced"/>
</dbReference>
<gene>
    <name evidence="5" type="primary">LOC100375027</name>
</gene>
<dbReference type="SMART" id="SM00178">
    <property type="entry name" value="SAR"/>
    <property type="match status" value="1"/>
</dbReference>
<dbReference type="PROSITE" id="PS51417">
    <property type="entry name" value="ARF"/>
    <property type="match status" value="1"/>
</dbReference>
<feature type="compositionally biased region" description="Polar residues" evidence="3">
    <location>
        <begin position="493"/>
        <end position="510"/>
    </location>
</feature>
<keyword evidence="4" id="KW-1185">Reference proteome</keyword>
<name>A0ABM0GQE1_SACKO</name>
<feature type="compositionally biased region" description="Acidic residues" evidence="3">
    <location>
        <begin position="246"/>
        <end position="255"/>
    </location>
</feature>
<dbReference type="InterPro" id="IPR006689">
    <property type="entry name" value="Small_GTPase_ARF/SAR"/>
</dbReference>
<dbReference type="PROSITE" id="PS51419">
    <property type="entry name" value="RAB"/>
    <property type="match status" value="1"/>
</dbReference>
<evidence type="ECO:0000256" key="3">
    <source>
        <dbReference type="SAM" id="MobiDB-lite"/>
    </source>
</evidence>
<accession>A0ABM0GQE1</accession>
<feature type="compositionally biased region" description="Basic and acidic residues" evidence="3">
    <location>
        <begin position="549"/>
        <end position="558"/>
    </location>
</feature>
<reference evidence="5" key="1">
    <citation type="submission" date="2025-08" db="UniProtKB">
        <authorList>
            <consortium name="RefSeq"/>
        </authorList>
    </citation>
    <scope>IDENTIFICATION</scope>
    <source>
        <tissue evidence="5">Testes</tissue>
    </source>
</reference>
<feature type="compositionally biased region" description="Acidic residues" evidence="3">
    <location>
        <begin position="398"/>
        <end position="407"/>
    </location>
</feature>
<dbReference type="PANTHER" id="PTHR46090">
    <property type="entry name" value="ADP-RIBOSYLATION FACTOR-LIKE PROTEIN 13B"/>
    <property type="match status" value="1"/>
</dbReference>
<feature type="compositionally biased region" description="Basic residues" evidence="3">
    <location>
        <begin position="379"/>
        <end position="393"/>
    </location>
</feature>
<evidence type="ECO:0000313" key="4">
    <source>
        <dbReference type="Proteomes" id="UP000694865"/>
    </source>
</evidence>
<feature type="region of interest" description="Disordered" evidence="3">
    <location>
        <begin position="229"/>
        <end position="428"/>
    </location>
</feature>
<dbReference type="SUPFAM" id="SSF52540">
    <property type="entry name" value="P-loop containing nucleoside triphosphate hydrolases"/>
    <property type="match status" value="1"/>
</dbReference>
<protein>
    <submittedName>
        <fullName evidence="5">ADP-ribosylation factor-like protein 13B-like</fullName>
    </submittedName>
</protein>
<dbReference type="NCBIfam" id="TIGR00231">
    <property type="entry name" value="small_GTP"/>
    <property type="match status" value="1"/>
</dbReference>
<dbReference type="Pfam" id="PF00025">
    <property type="entry name" value="Arf"/>
    <property type="match status" value="1"/>
</dbReference>
<dbReference type="SMART" id="SM00177">
    <property type="entry name" value="ARF"/>
    <property type="match status" value="1"/>
</dbReference>
<feature type="compositionally biased region" description="Basic residues" evidence="3">
    <location>
        <begin position="310"/>
        <end position="324"/>
    </location>
</feature>
<feature type="compositionally biased region" description="Polar residues" evidence="3">
    <location>
        <begin position="411"/>
        <end position="421"/>
    </location>
</feature>
<sequence length="566" mass="65643">MFSMMGNCFVWIKERREPPKKITLCLVGLDNAGKTTAIKGVQGESLETVAPTVGFSSIDFKVDKFQITVFDLGGGKKIRGIWKNYYAEAHAIVFVIDASDQDRLDESKQTLKELLDNPKIQGKPLLVLANKQDVEGALDEIDICEQLNLEDLVNESKCPCRVETCAANLGIGKKMDKSIKAGFKWLLLMINEEWDELGKRVEDETKEQRELEAIEKKERIERVRKIREEREKEEEEKRKREGLDKEESEDDDDDIAMGNPFKPVDKIKFTDKKENDKKKPTKQRKLPDEPKKKHRKSYSSDGEEEEVITRKVHKSPRMKKKVMQRHSSDEESEERELSTPRSSQTKKKSYHSAFLSDSDESERNKNSYEDSDEVDSYRPQKKSYVKSKKKHRIIQVTSEEDEEEERENNEQSTQNRMNTSLWKPDKDVRMKNYGEDEDVMLEQMRREVAEESVKKKKKKKKLKKKNKLGPMPDVMDEAETRPPPLPAPLPTPSWAQASRNRNMFETSSKASMKPRLAPLMERNSPRVMEPVEQEDYGARSWGLAEDLPDIPRRTKPNTDEDGEIML</sequence>
<organism evidence="4 5">
    <name type="scientific">Saccoglossus kowalevskii</name>
    <name type="common">Acorn worm</name>
    <dbReference type="NCBI Taxonomy" id="10224"/>
    <lineage>
        <taxon>Eukaryota</taxon>
        <taxon>Metazoa</taxon>
        <taxon>Hemichordata</taxon>
        <taxon>Enteropneusta</taxon>
        <taxon>Harrimaniidae</taxon>
        <taxon>Saccoglossus</taxon>
    </lineage>
</organism>
<feature type="compositionally biased region" description="Basic residues" evidence="3">
    <location>
        <begin position="454"/>
        <end position="467"/>
    </location>
</feature>
<dbReference type="InterPro" id="IPR005225">
    <property type="entry name" value="Small_GTP-bd"/>
</dbReference>
<evidence type="ECO:0000256" key="2">
    <source>
        <dbReference type="ARBA" id="ARBA00023134"/>
    </source>
</evidence>
<feature type="compositionally biased region" description="Pro residues" evidence="3">
    <location>
        <begin position="481"/>
        <end position="491"/>
    </location>
</feature>
<dbReference type="GeneID" id="100375027"/>